<feature type="transmembrane region" description="Helical" evidence="5">
    <location>
        <begin position="322"/>
        <end position="342"/>
    </location>
</feature>
<comment type="subunit">
    <text evidence="5">NDH-1 is composed of 14 different subunits. Subunits NuoA, H, J, K, L, M, N constitute the membrane sector of the complex.</text>
</comment>
<evidence type="ECO:0000256" key="5">
    <source>
        <dbReference type="HAMAP-Rule" id="MF_00445"/>
    </source>
</evidence>
<keyword evidence="2 5" id="KW-0812">Transmembrane</keyword>
<comment type="function">
    <text evidence="5">NDH-1 shuttles electrons from NADH, via FMN and iron-sulfur (Fe-S) centers, to quinones in the respiratory chain. The immediate electron acceptor for the enzyme in this species is believed to be ubiquinone. Couples the redox reaction to proton translocation (for every two electrons transferred, four hydrogen ions are translocated across the cytoplasmic membrane), and thus conserves the redox energy in a proton gradient.</text>
</comment>
<keyword evidence="3 5" id="KW-1133">Transmembrane helix</keyword>
<feature type="transmembrane region" description="Helical" evidence="5">
    <location>
        <begin position="442"/>
        <end position="465"/>
    </location>
</feature>
<evidence type="ECO:0000256" key="6">
    <source>
        <dbReference type="RuleBase" id="RU000320"/>
    </source>
</evidence>
<keyword evidence="4 5" id="KW-0472">Membrane</keyword>
<feature type="transmembrane region" description="Helical" evidence="5">
    <location>
        <begin position="157"/>
        <end position="179"/>
    </location>
</feature>
<dbReference type="InterPro" id="IPR010096">
    <property type="entry name" value="NADH-Q_OxRdtase_suN/2"/>
</dbReference>
<dbReference type="GO" id="GO:0008137">
    <property type="term" value="F:NADH dehydrogenase (ubiquinone) activity"/>
    <property type="evidence" value="ECO:0007669"/>
    <property type="project" value="InterPro"/>
</dbReference>
<protein>
    <recommendedName>
        <fullName evidence="5">NADH-quinone oxidoreductase subunit N</fullName>
        <ecNumber evidence="5">7.1.1.-</ecNumber>
    </recommendedName>
    <alternativeName>
        <fullName evidence="5">NADH dehydrogenase I subunit N</fullName>
    </alternativeName>
    <alternativeName>
        <fullName evidence="5">NDH-1 subunit N</fullName>
    </alternativeName>
</protein>
<feature type="transmembrane region" description="Helical" evidence="5">
    <location>
        <begin position="104"/>
        <end position="122"/>
    </location>
</feature>
<dbReference type="HAMAP" id="MF_00445">
    <property type="entry name" value="NDH1_NuoN_1"/>
    <property type="match status" value="1"/>
</dbReference>
<dbReference type="GO" id="GO:0042773">
    <property type="term" value="P:ATP synthesis coupled electron transport"/>
    <property type="evidence" value="ECO:0007669"/>
    <property type="project" value="InterPro"/>
</dbReference>
<feature type="transmembrane region" description="Helical" evidence="5">
    <location>
        <begin position="363"/>
        <end position="389"/>
    </location>
</feature>
<dbReference type="InterPro" id="IPR001750">
    <property type="entry name" value="ND/Mrp_TM"/>
</dbReference>
<evidence type="ECO:0000256" key="4">
    <source>
        <dbReference type="ARBA" id="ARBA00023136"/>
    </source>
</evidence>
<dbReference type="GO" id="GO:0005886">
    <property type="term" value="C:plasma membrane"/>
    <property type="evidence" value="ECO:0007669"/>
    <property type="project" value="UniProtKB-SubCell"/>
</dbReference>
<feature type="transmembrane region" description="Helical" evidence="5">
    <location>
        <begin position="128"/>
        <end position="145"/>
    </location>
</feature>
<feature type="transmembrane region" description="Helical" evidence="5">
    <location>
        <begin position="231"/>
        <end position="252"/>
    </location>
</feature>
<name>A0AAP9ER90_GLUTH</name>
<comment type="similarity">
    <text evidence="5">Belongs to the complex I subunit 2 family.</text>
</comment>
<keyword evidence="5" id="KW-0520">NAD</keyword>
<gene>
    <name evidence="5" type="primary">nuoN</name>
    <name evidence="8" type="ORF">FXF46_02240</name>
</gene>
<keyword evidence="5" id="KW-0830">Ubiquinone</keyword>
<feature type="domain" description="NADH:quinone oxidoreductase/Mrp antiporter transmembrane" evidence="7">
    <location>
        <begin position="124"/>
        <end position="413"/>
    </location>
</feature>
<evidence type="ECO:0000259" key="7">
    <source>
        <dbReference type="Pfam" id="PF00361"/>
    </source>
</evidence>
<keyword evidence="5" id="KW-0813">Transport</keyword>
<dbReference type="GO" id="GO:0050136">
    <property type="term" value="F:NADH dehydrogenase (quinone) (non-electrogenic) activity"/>
    <property type="evidence" value="ECO:0007669"/>
    <property type="project" value="UniProtKB-UniRule"/>
</dbReference>
<feature type="transmembrane region" description="Helical" evidence="5">
    <location>
        <begin position="36"/>
        <end position="54"/>
    </location>
</feature>
<reference evidence="8 9" key="1">
    <citation type="submission" date="2019-08" db="EMBL/GenBank/DDBJ databases">
        <title>Gluconobacter frateurii HD924 genome.</title>
        <authorList>
            <person name="Liu Y."/>
            <person name="Zhang P."/>
        </authorList>
    </citation>
    <scope>NUCLEOTIDE SEQUENCE [LARGE SCALE GENOMIC DNA]</scope>
    <source>
        <strain evidence="8 9">HD924</strain>
    </source>
</reference>
<dbReference type="Pfam" id="PF00361">
    <property type="entry name" value="Proton_antipo_M"/>
    <property type="match status" value="1"/>
</dbReference>
<dbReference type="RefSeq" id="WP_148619394.1">
    <property type="nucleotide sequence ID" value="NZ_CP043043.1"/>
</dbReference>
<feature type="transmembrane region" description="Helical" evidence="5">
    <location>
        <begin position="401"/>
        <end position="421"/>
    </location>
</feature>
<dbReference type="AlphaFoldDB" id="A0AAP9ER90"/>
<dbReference type="GO" id="GO:0012505">
    <property type="term" value="C:endomembrane system"/>
    <property type="evidence" value="ECO:0007669"/>
    <property type="project" value="UniProtKB-SubCell"/>
</dbReference>
<feature type="transmembrane region" description="Helical" evidence="5">
    <location>
        <begin position="74"/>
        <end position="92"/>
    </location>
</feature>
<accession>A0AAP9ER90</accession>
<comment type="catalytic activity">
    <reaction evidence="5">
        <text>a quinone + NADH + 5 H(+)(in) = a quinol + NAD(+) + 4 H(+)(out)</text>
        <dbReference type="Rhea" id="RHEA:57888"/>
        <dbReference type="ChEBI" id="CHEBI:15378"/>
        <dbReference type="ChEBI" id="CHEBI:24646"/>
        <dbReference type="ChEBI" id="CHEBI:57540"/>
        <dbReference type="ChEBI" id="CHEBI:57945"/>
        <dbReference type="ChEBI" id="CHEBI:132124"/>
    </reaction>
</comment>
<keyword evidence="5" id="KW-0874">Quinone</keyword>
<keyword evidence="5" id="KW-1278">Translocase</keyword>
<feature type="transmembrane region" description="Helical" evidence="5">
    <location>
        <begin position="199"/>
        <end position="219"/>
    </location>
</feature>
<dbReference type="PANTHER" id="PTHR22773">
    <property type="entry name" value="NADH DEHYDROGENASE"/>
    <property type="match status" value="1"/>
</dbReference>
<dbReference type="GO" id="GO:0048038">
    <property type="term" value="F:quinone binding"/>
    <property type="evidence" value="ECO:0007669"/>
    <property type="project" value="UniProtKB-KW"/>
</dbReference>
<dbReference type="EMBL" id="CP043043">
    <property type="protein sequence ID" value="QEH95217.1"/>
    <property type="molecule type" value="Genomic_DNA"/>
</dbReference>
<sequence>MIINGIFLPFPLFVLSVGTMLLLASVTLHRSSRLSFSLGLLTLVLATMMTYYHAPIMPLAATQTLFVADTWADYTAALILLSTSCIFILSWQDVTQRSARSADEYALLLLLGALGATAMVFSVNYMPFFLGVEILSIALIGLVTFRSRHTQKGLEAAMKYLILSGVSSAILLFGIGLSYSVTGSLVFEFSTAGHETGTGIAAAASIMVLSGIFFKLSAVPFHMWILDVMEGASVPIAGFIAVVPKIGIFSALVRYFGSEPVTPFLHNTMSAIIILTILGGNLLALCQTNLIRLMACSSIAHVGYLLIAFYSPGHFQSDTMVLYLAAYTAATLGTFSIIQAFVSPEGLQRSTISDWKGLFFTHPSLAVAMTAMLLSLAGIPPTIGFFAKFEIAASGLEQRHYVLLTALIVGSIIALYYYLNIIRLMTTPNTSLNIVQNEKKNLTIYSAVFILTLIVFIGGIFPSFFMNSIHPALPPTRPGYIQSHIPLPSGS</sequence>
<keyword evidence="5" id="KW-1003">Cell membrane</keyword>
<dbReference type="Proteomes" id="UP000323560">
    <property type="component" value="Chromosome"/>
</dbReference>
<evidence type="ECO:0000256" key="2">
    <source>
        <dbReference type="ARBA" id="ARBA00022692"/>
    </source>
</evidence>
<feature type="transmembrane region" description="Helical" evidence="5">
    <location>
        <begin position="290"/>
        <end position="310"/>
    </location>
</feature>
<feature type="transmembrane region" description="Helical" evidence="5">
    <location>
        <begin position="264"/>
        <end position="283"/>
    </location>
</feature>
<dbReference type="KEGG" id="gti:FXF46_02240"/>
<evidence type="ECO:0000256" key="1">
    <source>
        <dbReference type="ARBA" id="ARBA00004127"/>
    </source>
</evidence>
<comment type="subcellular location">
    <subcellularLocation>
        <location evidence="5">Cell membrane</location>
        <topology evidence="5">Multi-pass membrane protein</topology>
    </subcellularLocation>
    <subcellularLocation>
        <location evidence="1">Endomembrane system</location>
        <topology evidence="1">Multi-pass membrane protein</topology>
    </subcellularLocation>
    <subcellularLocation>
        <location evidence="6">Membrane</location>
        <topology evidence="6">Multi-pass membrane protein</topology>
    </subcellularLocation>
</comment>
<organism evidence="8 9">
    <name type="scientific">Gluconobacter thailandicus</name>
    <dbReference type="NCBI Taxonomy" id="257438"/>
    <lineage>
        <taxon>Bacteria</taxon>
        <taxon>Pseudomonadati</taxon>
        <taxon>Pseudomonadota</taxon>
        <taxon>Alphaproteobacteria</taxon>
        <taxon>Acetobacterales</taxon>
        <taxon>Acetobacteraceae</taxon>
        <taxon>Gluconobacter</taxon>
    </lineage>
</organism>
<feature type="transmembrane region" description="Helical" evidence="5">
    <location>
        <begin position="6"/>
        <end position="24"/>
    </location>
</feature>
<dbReference type="EC" id="7.1.1.-" evidence="5"/>
<evidence type="ECO:0000313" key="8">
    <source>
        <dbReference type="EMBL" id="QEH95217.1"/>
    </source>
</evidence>
<evidence type="ECO:0000313" key="9">
    <source>
        <dbReference type="Proteomes" id="UP000323560"/>
    </source>
</evidence>
<evidence type="ECO:0000256" key="3">
    <source>
        <dbReference type="ARBA" id="ARBA00022989"/>
    </source>
</evidence>
<proteinExistence type="inferred from homology"/>